<feature type="transmembrane region" description="Helical" evidence="1">
    <location>
        <begin position="310"/>
        <end position="332"/>
    </location>
</feature>
<dbReference type="Proteomes" id="UP000306584">
    <property type="component" value="Unassembled WGS sequence"/>
</dbReference>
<evidence type="ECO:0000256" key="1">
    <source>
        <dbReference type="SAM" id="Phobius"/>
    </source>
</evidence>
<protein>
    <submittedName>
        <fullName evidence="2">Uncharacterized protein</fullName>
    </submittedName>
</protein>
<gene>
    <name evidence="2" type="ORF">D6D01_05242</name>
</gene>
<proteinExistence type="predicted"/>
<accession>A0A4S9L8J7</accession>
<keyword evidence="1" id="KW-0812">Transmembrane</keyword>
<evidence type="ECO:0000313" key="2">
    <source>
        <dbReference type="EMBL" id="THY25032.1"/>
    </source>
</evidence>
<dbReference type="EMBL" id="QZBD01000192">
    <property type="protein sequence ID" value="THY25032.1"/>
    <property type="molecule type" value="Genomic_DNA"/>
</dbReference>
<keyword evidence="1" id="KW-1133">Transmembrane helix</keyword>
<name>A0A4S9L8J7_AURPU</name>
<organism evidence="2 3">
    <name type="scientific">Aureobasidium pullulans</name>
    <name type="common">Black yeast</name>
    <name type="synonym">Pullularia pullulans</name>
    <dbReference type="NCBI Taxonomy" id="5580"/>
    <lineage>
        <taxon>Eukaryota</taxon>
        <taxon>Fungi</taxon>
        <taxon>Dikarya</taxon>
        <taxon>Ascomycota</taxon>
        <taxon>Pezizomycotina</taxon>
        <taxon>Dothideomycetes</taxon>
        <taxon>Dothideomycetidae</taxon>
        <taxon>Dothideales</taxon>
        <taxon>Saccotheciaceae</taxon>
        <taxon>Aureobasidium</taxon>
    </lineage>
</organism>
<feature type="transmembrane region" description="Helical" evidence="1">
    <location>
        <begin position="344"/>
        <end position="363"/>
    </location>
</feature>
<keyword evidence="1" id="KW-0472">Membrane</keyword>
<sequence length="453" mass="50486">MVEILGPLIPATPSADSTLVMVSFKDITGALGTILGYLGAEVAEESTFERLLWPQRYYNDLSPRVFFQLVFLMPSGGPLHRAALQTLSKFQENGLYLGKARGNMLGSAFYRRLHVSYFARTLEGERNKAKESRNGFLVEISRLLKHGRAAEKNDTEKSMSAPGTSKRTHIPMHHIYLECYEGQRQMPKGVAIVSEDHLTWKCFIGVIASELTAVIAAVVAGIYTHSTWLSVYFILPLLFKLASFATSVRRESFKVAGEKESRVDTIFELDDLNHGFVLIQGPDHAVRQFCRHYGHPIRGRDITANRLREVMSMALVYLFVGYFPAGLIALLWLDDDAQTLWLSYQLYVVFAMHVGRLLGLNGVGRTEEHIARLLRRRERVLLCSSTGPSISIYAETMWLENVGEGRKAVSKTIAAHGRCCTSVDDGIQNEINVGASVADDVGNTRKALTSTQP</sequence>
<comment type="caution">
    <text evidence="2">The sequence shown here is derived from an EMBL/GenBank/DDBJ whole genome shotgun (WGS) entry which is preliminary data.</text>
</comment>
<dbReference type="AlphaFoldDB" id="A0A4S9L8J7"/>
<reference evidence="2 3" key="1">
    <citation type="submission" date="2018-10" db="EMBL/GenBank/DDBJ databases">
        <title>Fifty Aureobasidium pullulans genomes reveal a recombining polyextremotolerant generalist.</title>
        <authorList>
            <person name="Gostincar C."/>
            <person name="Turk M."/>
            <person name="Zajc J."/>
            <person name="Gunde-Cimerman N."/>
        </authorList>
    </citation>
    <scope>NUCLEOTIDE SEQUENCE [LARGE SCALE GENOMIC DNA]</scope>
    <source>
        <strain evidence="2 3">EXF-6604</strain>
    </source>
</reference>
<evidence type="ECO:0000313" key="3">
    <source>
        <dbReference type="Proteomes" id="UP000306584"/>
    </source>
</evidence>